<protein>
    <submittedName>
        <fullName evidence="4">Transposase</fullName>
    </submittedName>
</protein>
<keyword evidence="2" id="KW-0539">Nucleus</keyword>
<keyword evidence="1" id="KW-0238">DNA-binding</keyword>
<proteinExistence type="predicted"/>
<gene>
    <name evidence="4" type="ORF">SBOR_4246</name>
</gene>
<evidence type="ECO:0000313" key="4">
    <source>
        <dbReference type="EMBL" id="ESZ95390.1"/>
    </source>
</evidence>
<evidence type="ECO:0000313" key="5">
    <source>
        <dbReference type="Proteomes" id="UP000019487"/>
    </source>
</evidence>
<dbReference type="PROSITE" id="PS51253">
    <property type="entry name" value="HTH_CENPB"/>
    <property type="match status" value="1"/>
</dbReference>
<reference evidence="4 5" key="1">
    <citation type="journal article" date="2014" name="Genome Announc.">
        <title>Draft genome sequence of Sclerotinia borealis, a psychrophilic plant pathogenic fungus.</title>
        <authorList>
            <person name="Mardanov A.V."/>
            <person name="Beletsky A.V."/>
            <person name="Kadnikov V.V."/>
            <person name="Ignatov A.N."/>
            <person name="Ravin N.V."/>
        </authorList>
    </citation>
    <scope>NUCLEOTIDE SEQUENCE [LARGE SCALE GENOMIC DNA]</scope>
    <source>
        <strain evidence="5">F-4157</strain>
    </source>
</reference>
<dbReference type="InterPro" id="IPR006600">
    <property type="entry name" value="HTH_CenpB_DNA-bd_dom"/>
</dbReference>
<dbReference type="SMART" id="SM00674">
    <property type="entry name" value="CENPB"/>
    <property type="match status" value="1"/>
</dbReference>
<dbReference type="Pfam" id="PF03221">
    <property type="entry name" value="HTH_Tnp_Tc5"/>
    <property type="match status" value="1"/>
</dbReference>
<feature type="domain" description="HTH CENPB-type" evidence="3">
    <location>
        <begin position="49"/>
        <end position="119"/>
    </location>
</feature>
<dbReference type="Pfam" id="PF05225">
    <property type="entry name" value="HTH_psq"/>
    <property type="match status" value="1"/>
</dbReference>
<dbReference type="Proteomes" id="UP000019487">
    <property type="component" value="Unassembled WGS sequence"/>
</dbReference>
<dbReference type="GO" id="GO:0003677">
    <property type="term" value="F:DNA binding"/>
    <property type="evidence" value="ECO:0007669"/>
    <property type="project" value="UniProtKB-KW"/>
</dbReference>
<evidence type="ECO:0000256" key="2">
    <source>
        <dbReference type="ARBA" id="ARBA00023242"/>
    </source>
</evidence>
<dbReference type="HOGENOM" id="CLU_013929_8_3_1"/>
<keyword evidence="5" id="KW-1185">Reference proteome</keyword>
<name>W9CLL7_SCLBF</name>
<comment type="caution">
    <text evidence="4">The sequence shown here is derived from an EMBL/GenBank/DDBJ whole genome shotgun (WGS) entry which is preliminary data.</text>
</comment>
<sequence length="221" mass="25576">MSKLYIEDDIAVALNAIVNGVLMRKAALEYGIPYIIFQSCINGCVSYQKGSEMMQKIASIQERRLVEWILVQESLGISSIHWQIREIVERFLDIKELDSILGKRWVYNFLERNPEIRIKRQYRIDSARVSGAFYDIIVLWFRKLELPEIIDIKPQNRYNMDDAGIMEGQGLNGLVVGNFQCFYIQKKQSGSRVWISFIECISATGRALKLLVIFKGKTVQQ</sequence>
<dbReference type="EMBL" id="AYSA01000188">
    <property type="protein sequence ID" value="ESZ95390.1"/>
    <property type="molecule type" value="Genomic_DNA"/>
</dbReference>
<organism evidence="4 5">
    <name type="scientific">Sclerotinia borealis (strain F-4128)</name>
    <dbReference type="NCBI Taxonomy" id="1432307"/>
    <lineage>
        <taxon>Eukaryota</taxon>
        <taxon>Fungi</taxon>
        <taxon>Dikarya</taxon>
        <taxon>Ascomycota</taxon>
        <taxon>Pezizomycotina</taxon>
        <taxon>Leotiomycetes</taxon>
        <taxon>Helotiales</taxon>
        <taxon>Sclerotiniaceae</taxon>
        <taxon>Sclerotinia</taxon>
    </lineage>
</organism>
<accession>W9CLL7</accession>
<dbReference type="InterPro" id="IPR007889">
    <property type="entry name" value="HTH_Psq"/>
</dbReference>
<dbReference type="STRING" id="1432307.W9CLL7"/>
<evidence type="ECO:0000256" key="1">
    <source>
        <dbReference type="ARBA" id="ARBA00023125"/>
    </source>
</evidence>
<evidence type="ECO:0000259" key="3">
    <source>
        <dbReference type="PROSITE" id="PS51253"/>
    </source>
</evidence>
<dbReference type="OrthoDB" id="3554391at2759"/>
<dbReference type="AlphaFoldDB" id="W9CLL7"/>